<organism evidence="1 2">
    <name type="scientific">Comamonas aquatica DA1877</name>
    <dbReference type="NCBI Taxonomy" id="1457173"/>
    <lineage>
        <taxon>Bacteria</taxon>
        <taxon>Pseudomonadati</taxon>
        <taxon>Pseudomonadota</taxon>
        <taxon>Betaproteobacteria</taxon>
        <taxon>Burkholderiales</taxon>
        <taxon>Comamonadaceae</taxon>
        <taxon>Comamonas</taxon>
    </lineage>
</organism>
<evidence type="ECO:0000313" key="2">
    <source>
        <dbReference type="Proteomes" id="UP000020766"/>
    </source>
</evidence>
<comment type="caution">
    <text evidence="1">The sequence shown here is derived from an EMBL/GenBank/DDBJ whole genome shotgun (WGS) entry which is preliminary data.</text>
</comment>
<evidence type="ECO:0000313" key="1">
    <source>
        <dbReference type="EMBL" id="EXU79082.1"/>
    </source>
</evidence>
<reference evidence="1 2" key="1">
    <citation type="submission" date="2014-01" db="EMBL/GenBank/DDBJ databases">
        <title>Interspecies Systems Biology Uncovers Metabolites Affecting C. elegans Gene Expression and Life History Traits.</title>
        <authorList>
            <person name="Watson E."/>
            <person name="Macneil L.T."/>
            <person name="Ritter A.D."/>
            <person name="Yilmaz L.S."/>
            <person name="Rosebrock A.P."/>
            <person name="Caudy A.A."/>
            <person name="Walhout A.J."/>
        </authorList>
    </citation>
    <scope>NUCLEOTIDE SEQUENCE [LARGE SCALE GENOMIC DNA]</scope>
    <source>
        <strain evidence="1 2">DA1877</strain>
    </source>
</reference>
<name>A0A014Q7B7_9BURK</name>
<dbReference type="AlphaFoldDB" id="A0A014Q7B7"/>
<sequence length="136" mass="14143">MPGAQVCSQGLQFLGAHIVGFLAAQGRQVVLGGQLGCCIALRLQRIGLGTCAGLLPLGLHHFFEAALLVRLAHIRRPALGGVFWQFLGVGLVLAPHPIGGFGRSGIHSPSPSIFTAVLSISRCGLDGVHSGCPYVR</sequence>
<protein>
    <submittedName>
        <fullName evidence="1">Uncharacterized protein</fullName>
    </submittedName>
</protein>
<dbReference type="Proteomes" id="UP000020766">
    <property type="component" value="Unassembled WGS sequence"/>
</dbReference>
<proteinExistence type="predicted"/>
<gene>
    <name evidence="1" type="ORF">AX13_08305</name>
</gene>
<accession>A0A014Q7B7</accession>
<dbReference type="EMBL" id="JBOK01000021">
    <property type="protein sequence ID" value="EXU79082.1"/>
    <property type="molecule type" value="Genomic_DNA"/>
</dbReference>
<keyword evidence="2" id="KW-1185">Reference proteome</keyword>